<dbReference type="EMBL" id="CP092625">
    <property type="protein sequence ID" value="UMM43291.1"/>
    <property type="molecule type" value="Genomic_DNA"/>
</dbReference>
<dbReference type="KEGG" id="cbr:CBG_22762"/>
<evidence type="ECO:0000313" key="4">
    <source>
        <dbReference type="Proteomes" id="UP000827892"/>
    </source>
</evidence>
<dbReference type="OMA" id="IAHISCE"/>
<dbReference type="AlphaFoldDB" id="A0AAE8ZVU9"/>
<protein>
    <submittedName>
        <fullName evidence="2">Uncharacterized protein</fullName>
    </submittedName>
</protein>
<evidence type="ECO:0000256" key="1">
    <source>
        <dbReference type="SAM" id="SignalP"/>
    </source>
</evidence>
<reference evidence="3 5" key="1">
    <citation type="submission" date="2022-04" db="EMBL/GenBank/DDBJ databases">
        <title>Chromosome-level reference genomes for two strains of Caenorhabditis briggsae: an improved platform for comparative genomics.</title>
        <authorList>
            <person name="Stevens L."/>
            <person name="Andersen E."/>
        </authorList>
    </citation>
    <scope>NUCLEOTIDE SEQUENCE [LARGE SCALE GENOMIC DNA]</scope>
    <source>
        <strain evidence="3">VX34</strain>
        <tissue evidence="3">Whole-organism</tissue>
    </source>
</reference>
<gene>
    <name evidence="2" type="ORF">L3Y34_012993</name>
    <name evidence="3" type="ORF">L5515_018843</name>
</gene>
<proteinExistence type="predicted"/>
<evidence type="ECO:0000313" key="3">
    <source>
        <dbReference type="EMBL" id="UMM43291.1"/>
    </source>
</evidence>
<evidence type="ECO:0000313" key="5">
    <source>
        <dbReference type="Proteomes" id="UP000829354"/>
    </source>
</evidence>
<keyword evidence="5" id="KW-1185">Reference proteome</keyword>
<accession>A0AAE8ZVU9</accession>
<feature type="chain" id="PRO_5044706531" evidence="1">
    <location>
        <begin position="27"/>
        <end position="117"/>
    </location>
</feature>
<dbReference type="Proteomes" id="UP000827892">
    <property type="component" value="Chromosome X"/>
</dbReference>
<evidence type="ECO:0000313" key="2">
    <source>
        <dbReference type="EMBL" id="ULT84047.1"/>
    </source>
</evidence>
<keyword evidence="1" id="KW-0732">Signal</keyword>
<organism evidence="2 4">
    <name type="scientific">Caenorhabditis briggsae</name>
    <dbReference type="NCBI Taxonomy" id="6238"/>
    <lineage>
        <taxon>Eukaryota</taxon>
        <taxon>Metazoa</taxon>
        <taxon>Ecdysozoa</taxon>
        <taxon>Nematoda</taxon>
        <taxon>Chromadorea</taxon>
        <taxon>Rhabditida</taxon>
        <taxon>Rhabditina</taxon>
        <taxon>Rhabditomorpha</taxon>
        <taxon>Rhabditoidea</taxon>
        <taxon>Rhabditidae</taxon>
        <taxon>Peloderinae</taxon>
        <taxon>Caenorhabditis</taxon>
    </lineage>
</organism>
<name>A0AAE8ZVU9_CAEBR</name>
<reference evidence="2 4" key="2">
    <citation type="submission" date="2022-05" db="EMBL/GenBank/DDBJ databases">
        <title>Chromosome-level reference genomes for two strains of Caenorhabditis briggsae: an improved platform for comparative genomics.</title>
        <authorList>
            <person name="Stevens L."/>
            <person name="Andersen E.C."/>
        </authorList>
    </citation>
    <scope>NUCLEOTIDE SEQUENCE [LARGE SCALE GENOMIC DNA]</scope>
    <source>
        <strain evidence="2">QX1410_ONT</strain>
        <tissue evidence="2">Whole-organism</tissue>
    </source>
</reference>
<feature type="signal peptide" evidence="1">
    <location>
        <begin position="1"/>
        <end position="26"/>
    </location>
</feature>
<dbReference type="Proteomes" id="UP000829354">
    <property type="component" value="Chromosome X"/>
</dbReference>
<dbReference type="EMBL" id="CP090896">
    <property type="protein sequence ID" value="ULT84047.1"/>
    <property type="molecule type" value="Genomic_DNA"/>
</dbReference>
<sequence>MCSSTIILAISTLICILSKHIVTAAGKQCPDIATVRDNKDDTVDAKIIYFEGSGQQIAHISCEGETSGVVELVSNDNSLGLIENDTHKAICRLGRWYTLNKYGRIAVIKEIACYVHH</sequence>